<dbReference type="Pfam" id="PF17547">
    <property type="entry name" value="DUF5462"/>
    <property type="match status" value="1"/>
</dbReference>
<keyword evidence="1" id="KW-0732">Signal</keyword>
<sequence>MKPTHGQSAKKRGYPRRWATWAVLLSLSLSASALARQQVEALGVVNGQVSARTPWVEVTTFLSGQPLFTMTDGALSPTALWVEQATLVSQTGEVVRLQLPLTLSAGGQGMLQLPVTVRVNNQVVRVRAEETSLGVRLSLPAREDTTARVDVTLVPAGAVQLTVPAAYRGDVSVALRVTSDTAVETSSSSESASLP</sequence>
<reference evidence="2" key="1">
    <citation type="submission" date="2021-07" db="EMBL/GenBank/DDBJ databases">
        <authorList>
            <person name="Stanton E."/>
        </authorList>
    </citation>
    <scope>NUCLEOTIDE SEQUENCE</scope>
    <source>
        <strain evidence="2">2021EL-01139</strain>
    </source>
</reference>
<name>A0AAE2ZGD1_PRORE</name>
<evidence type="ECO:0000313" key="2">
    <source>
        <dbReference type="EMBL" id="MBW3117518.1"/>
    </source>
</evidence>
<proteinExistence type="predicted"/>
<protein>
    <submittedName>
        <fullName evidence="2">DUF5462 family protein</fullName>
    </submittedName>
</protein>
<feature type="chain" id="PRO_5041930300" evidence="1">
    <location>
        <begin position="36"/>
        <end position="195"/>
    </location>
</feature>
<organism evidence="2 3">
    <name type="scientific">Providencia rettgeri</name>
    <dbReference type="NCBI Taxonomy" id="587"/>
    <lineage>
        <taxon>Bacteria</taxon>
        <taxon>Pseudomonadati</taxon>
        <taxon>Pseudomonadota</taxon>
        <taxon>Gammaproteobacteria</taxon>
        <taxon>Enterobacterales</taxon>
        <taxon>Morganellaceae</taxon>
        <taxon>Providencia</taxon>
    </lineage>
</organism>
<dbReference type="Proteomes" id="UP001155882">
    <property type="component" value="Unassembled WGS sequence"/>
</dbReference>
<gene>
    <name evidence="2" type="ORF">KYI77_13755</name>
</gene>
<comment type="caution">
    <text evidence="2">The sequence shown here is derived from an EMBL/GenBank/DDBJ whole genome shotgun (WGS) entry which is preliminary data.</text>
</comment>
<accession>A0AAE2ZGD1</accession>
<evidence type="ECO:0000313" key="3">
    <source>
        <dbReference type="Proteomes" id="UP001155882"/>
    </source>
</evidence>
<dbReference type="AlphaFoldDB" id="A0AAE2ZGD1"/>
<dbReference type="RefSeq" id="WP_165879481.1">
    <property type="nucleotide sequence ID" value="NZ_JAAOIA010000007.1"/>
</dbReference>
<feature type="signal peptide" evidence="1">
    <location>
        <begin position="1"/>
        <end position="35"/>
    </location>
</feature>
<dbReference type="EMBL" id="JAHWLI010000044">
    <property type="protein sequence ID" value="MBW3117518.1"/>
    <property type="molecule type" value="Genomic_DNA"/>
</dbReference>
<evidence type="ECO:0000256" key="1">
    <source>
        <dbReference type="SAM" id="SignalP"/>
    </source>
</evidence>
<dbReference type="InterPro" id="IPR035191">
    <property type="entry name" value="FaeF"/>
</dbReference>